<evidence type="ECO:0000256" key="6">
    <source>
        <dbReference type="ARBA" id="ARBA00023136"/>
    </source>
</evidence>
<dbReference type="SUPFAM" id="SSF49464">
    <property type="entry name" value="Carboxypeptidase regulatory domain-like"/>
    <property type="match status" value="1"/>
</dbReference>
<organism evidence="9 10">
    <name type="scientific">Chitinophaga cymbidii</name>
    <dbReference type="NCBI Taxonomy" id="1096750"/>
    <lineage>
        <taxon>Bacteria</taxon>
        <taxon>Pseudomonadati</taxon>
        <taxon>Bacteroidota</taxon>
        <taxon>Chitinophagia</taxon>
        <taxon>Chitinophagales</taxon>
        <taxon>Chitinophagaceae</taxon>
        <taxon>Chitinophaga</taxon>
    </lineage>
</organism>
<reference evidence="9 10" key="1">
    <citation type="submission" date="2019-07" db="EMBL/GenBank/DDBJ databases">
        <title>Whole genome shotgun sequence of Chitinophaga cymbidii NBRC 109752.</title>
        <authorList>
            <person name="Hosoyama A."/>
            <person name="Uohara A."/>
            <person name="Ohji S."/>
            <person name="Ichikawa N."/>
        </authorList>
    </citation>
    <scope>NUCLEOTIDE SEQUENCE [LARGE SCALE GENOMIC DNA]</scope>
    <source>
        <strain evidence="9 10">NBRC 109752</strain>
    </source>
</reference>
<evidence type="ECO:0000256" key="1">
    <source>
        <dbReference type="ARBA" id="ARBA00004571"/>
    </source>
</evidence>
<dbReference type="RefSeq" id="WP_146865420.1">
    <property type="nucleotide sequence ID" value="NZ_BKAU01000005.1"/>
</dbReference>
<dbReference type="GO" id="GO:0015344">
    <property type="term" value="F:siderophore uptake transmembrane transporter activity"/>
    <property type="evidence" value="ECO:0007669"/>
    <property type="project" value="TreeGrafter"/>
</dbReference>
<comment type="subcellular location">
    <subcellularLocation>
        <location evidence="1">Cell outer membrane</location>
        <topology evidence="1">Multi-pass membrane protein</topology>
    </subcellularLocation>
</comment>
<dbReference type="EMBL" id="BKAU01000005">
    <property type="protein sequence ID" value="GEP97640.1"/>
    <property type="molecule type" value="Genomic_DNA"/>
</dbReference>
<evidence type="ECO:0000256" key="2">
    <source>
        <dbReference type="ARBA" id="ARBA00022448"/>
    </source>
</evidence>
<dbReference type="SUPFAM" id="SSF56935">
    <property type="entry name" value="Porins"/>
    <property type="match status" value="1"/>
</dbReference>
<dbReference type="InterPro" id="IPR039426">
    <property type="entry name" value="TonB-dep_rcpt-like"/>
</dbReference>
<keyword evidence="4" id="KW-0812">Transmembrane</keyword>
<dbReference type="PANTHER" id="PTHR30069">
    <property type="entry name" value="TONB-DEPENDENT OUTER MEMBRANE RECEPTOR"/>
    <property type="match status" value="1"/>
</dbReference>
<keyword evidence="5" id="KW-0732">Signal</keyword>
<dbReference type="InterPro" id="IPR012910">
    <property type="entry name" value="Plug_dom"/>
</dbReference>
<dbReference type="Proteomes" id="UP000321436">
    <property type="component" value="Unassembled WGS sequence"/>
</dbReference>
<evidence type="ECO:0000259" key="8">
    <source>
        <dbReference type="Pfam" id="PF07715"/>
    </source>
</evidence>
<dbReference type="InterPro" id="IPR036942">
    <property type="entry name" value="Beta-barrel_TonB_sf"/>
</dbReference>
<evidence type="ECO:0000256" key="4">
    <source>
        <dbReference type="ARBA" id="ARBA00022692"/>
    </source>
</evidence>
<name>A0A512RPL9_9BACT</name>
<sequence length="919" mass="101545">MLLLLFFALSSFAQQYRVAGTVYDTGKKPLSYAVITMPAYGITAQSDAAGRFLLQNVPAGASGLNVRFLGKETIDTLLQVNRDLELQLTLRNADFRLEEVRITATTANTNGTSSRISRTAMDHLQANSLADVMALLPGGIITNPDLSLAKQINIRSVGSSASDMNAFGASVMLNGAPMSNNANLQTMTPAVSGGTAALAGGASPGGGYDVRGISMNNVESVEVIRGVPGVEYGDVTSGVVIVNTKAGVQPLKVQGRTNSSLYQLSLNRGFNLGGRKGALNVGVDYARNTNDPVQQYLRYERFTASTMYSNTLFGRLASTTSLDLIYGKDTRDRNPDDEITKTASSGKDLGLIFNTRGNIRFNKSWLRNFNYVARIGYTARNSFYETQYTAANAPYSMTTTDGSVLTNHPDRNYVDVDGNQLNTSHPADAGKYAVYLPSTYLGRYDINGRELNTFFKTAATFFNRIGRTNHRWILGADFKTDRNFGDGKAFADSAPPYRNLSAQNATFRKRAYKDIPGIHQLGLYAEDNFSTWIGGHRLEIAAGVRYDVFSGNRTALSPRINSSVDVVPGILSINGAYGQLAKAPSVLYLHPEDAYFEYININETATSSIPEDERVFMTTTRVFSTKNAELEIAKNKKAELGLRLNIKQATLRVTGFREDVDNGYTMGNSLAGFKPLVYNEYTRTGTGAYQLSASNNVLASFYMPTNNLVARTKGLEMDLDLGRFKSIRTAFALNGAIMHTQSYNKDYLYFDDFSGNAGAARTHIGLYEQGMEKRYNETAVTTLRTTHNIPRLGFVVTLTTQVIWSDRNWYRLGNDSIPVKYISRDDGRVYDFDASKMDEPEFATLLRNVNRTNEIMESYPPLLTFNVNVTKEIADYLRVSFFANNAFRAYQRAESKRVPGTFTRRGNQYFFGLELSLTL</sequence>
<proteinExistence type="predicted"/>
<protein>
    <submittedName>
        <fullName evidence="9">Membrane protein</fullName>
    </submittedName>
</protein>
<keyword evidence="2" id="KW-0813">Transport</keyword>
<keyword evidence="6" id="KW-0472">Membrane</keyword>
<evidence type="ECO:0000313" key="10">
    <source>
        <dbReference type="Proteomes" id="UP000321436"/>
    </source>
</evidence>
<keyword evidence="10" id="KW-1185">Reference proteome</keyword>
<dbReference type="AlphaFoldDB" id="A0A512RPL9"/>
<accession>A0A512RPL9</accession>
<keyword evidence="7" id="KW-0998">Cell outer membrane</keyword>
<dbReference type="InterPro" id="IPR008969">
    <property type="entry name" value="CarboxyPept-like_regulatory"/>
</dbReference>
<evidence type="ECO:0000256" key="3">
    <source>
        <dbReference type="ARBA" id="ARBA00022452"/>
    </source>
</evidence>
<dbReference type="InterPro" id="IPR037066">
    <property type="entry name" value="Plug_dom_sf"/>
</dbReference>
<dbReference type="OrthoDB" id="1151166at2"/>
<evidence type="ECO:0000256" key="5">
    <source>
        <dbReference type="ARBA" id="ARBA00022729"/>
    </source>
</evidence>
<dbReference type="Gene3D" id="2.40.170.20">
    <property type="entry name" value="TonB-dependent receptor, beta-barrel domain"/>
    <property type="match status" value="1"/>
</dbReference>
<evidence type="ECO:0000256" key="7">
    <source>
        <dbReference type="ARBA" id="ARBA00023237"/>
    </source>
</evidence>
<dbReference type="Gene3D" id="2.170.130.10">
    <property type="entry name" value="TonB-dependent receptor, plug domain"/>
    <property type="match status" value="1"/>
</dbReference>
<dbReference type="Pfam" id="PF07715">
    <property type="entry name" value="Plug"/>
    <property type="match status" value="1"/>
</dbReference>
<gene>
    <name evidence="9" type="ORF">CCY01nite_39000</name>
</gene>
<dbReference type="PANTHER" id="PTHR30069:SF29">
    <property type="entry name" value="HEMOGLOBIN AND HEMOGLOBIN-HAPTOGLOBIN-BINDING PROTEIN 1-RELATED"/>
    <property type="match status" value="1"/>
</dbReference>
<comment type="caution">
    <text evidence="9">The sequence shown here is derived from an EMBL/GenBank/DDBJ whole genome shotgun (WGS) entry which is preliminary data.</text>
</comment>
<dbReference type="GO" id="GO:0009279">
    <property type="term" value="C:cell outer membrane"/>
    <property type="evidence" value="ECO:0007669"/>
    <property type="project" value="UniProtKB-SubCell"/>
</dbReference>
<keyword evidence="3" id="KW-1134">Transmembrane beta strand</keyword>
<evidence type="ECO:0000313" key="9">
    <source>
        <dbReference type="EMBL" id="GEP97640.1"/>
    </source>
</evidence>
<dbReference type="Pfam" id="PF13715">
    <property type="entry name" value="CarbopepD_reg_2"/>
    <property type="match status" value="1"/>
</dbReference>
<dbReference type="GO" id="GO:0044718">
    <property type="term" value="P:siderophore transmembrane transport"/>
    <property type="evidence" value="ECO:0007669"/>
    <property type="project" value="TreeGrafter"/>
</dbReference>
<feature type="domain" description="TonB-dependent receptor plug" evidence="8">
    <location>
        <begin position="108"/>
        <end position="238"/>
    </location>
</feature>